<sequence length="164" mass="18118">MSYYRCLCGLMHVKLAVLIFGILLVVGGLSTLLKASVSFLVQDGSLPVYTISGLLNLIVGITTIYGAKTQRPNYLYPIMVQQVIVVAGLCLAFLASFALILPQVMEPKTQSSQDPGYGVMGAMLVILLTFPAVWILNVIYRCFEFMTKEKIKEEVNENSIVEKF</sequence>
<proteinExistence type="predicted"/>
<reference evidence="3" key="1">
    <citation type="submission" date="2016-11" db="UniProtKB">
        <authorList>
            <consortium name="WormBaseParasite"/>
        </authorList>
    </citation>
    <scope>IDENTIFICATION</scope>
</reference>
<keyword evidence="1" id="KW-0812">Transmembrane</keyword>
<dbReference type="AlphaFoldDB" id="A0A1I7YU99"/>
<organism evidence="2 3">
    <name type="scientific">Steinernema glaseri</name>
    <dbReference type="NCBI Taxonomy" id="37863"/>
    <lineage>
        <taxon>Eukaryota</taxon>
        <taxon>Metazoa</taxon>
        <taxon>Ecdysozoa</taxon>
        <taxon>Nematoda</taxon>
        <taxon>Chromadorea</taxon>
        <taxon>Rhabditida</taxon>
        <taxon>Tylenchina</taxon>
        <taxon>Panagrolaimomorpha</taxon>
        <taxon>Strongyloidoidea</taxon>
        <taxon>Steinernematidae</taxon>
        <taxon>Steinernema</taxon>
    </lineage>
</organism>
<dbReference type="WBParaSite" id="L893_g19574.t1">
    <property type="protein sequence ID" value="L893_g19574.t1"/>
    <property type="gene ID" value="L893_g19574"/>
</dbReference>
<evidence type="ECO:0000313" key="2">
    <source>
        <dbReference type="Proteomes" id="UP000095287"/>
    </source>
</evidence>
<protein>
    <submittedName>
        <fullName evidence="3">DUF4149 domain-containing protein</fullName>
    </submittedName>
</protein>
<evidence type="ECO:0000256" key="1">
    <source>
        <dbReference type="SAM" id="Phobius"/>
    </source>
</evidence>
<keyword evidence="1" id="KW-1133">Transmembrane helix</keyword>
<accession>A0A1I7YU99</accession>
<dbReference type="PANTHER" id="PTHR34851:SF5">
    <property type="entry name" value="MARVEL DOMAIN-CONTAINING PROTEIN"/>
    <property type="match status" value="1"/>
</dbReference>
<feature type="transmembrane region" description="Helical" evidence="1">
    <location>
        <begin position="74"/>
        <end position="100"/>
    </location>
</feature>
<dbReference type="Proteomes" id="UP000095287">
    <property type="component" value="Unplaced"/>
</dbReference>
<feature type="transmembrane region" description="Helical" evidence="1">
    <location>
        <begin position="45"/>
        <end position="67"/>
    </location>
</feature>
<keyword evidence="1" id="KW-0472">Membrane</keyword>
<keyword evidence="2" id="KW-1185">Reference proteome</keyword>
<evidence type="ECO:0000313" key="3">
    <source>
        <dbReference type="WBParaSite" id="L893_g19574.t1"/>
    </source>
</evidence>
<feature type="transmembrane region" description="Helical" evidence="1">
    <location>
        <begin position="120"/>
        <end position="140"/>
    </location>
</feature>
<feature type="transmembrane region" description="Helical" evidence="1">
    <location>
        <begin position="12"/>
        <end position="33"/>
    </location>
</feature>
<name>A0A1I7YU99_9BILA</name>
<dbReference type="PANTHER" id="PTHR34851">
    <property type="entry name" value="PROTEIN CBG05235-RELATED"/>
    <property type="match status" value="1"/>
</dbReference>